<keyword evidence="4 13" id="KW-0479">Metal-binding</keyword>
<keyword evidence="12 13" id="KW-0275">Fatty acid biosynthesis</keyword>
<comment type="catalytic activity">
    <reaction evidence="13">
        <text>apo-[ACP] + CoA = holo-[ACP] + adenosine 3',5'-bisphosphate + H(+)</text>
        <dbReference type="Rhea" id="RHEA:12068"/>
        <dbReference type="Rhea" id="RHEA-COMP:9685"/>
        <dbReference type="Rhea" id="RHEA-COMP:9690"/>
        <dbReference type="ChEBI" id="CHEBI:15378"/>
        <dbReference type="ChEBI" id="CHEBI:29999"/>
        <dbReference type="ChEBI" id="CHEBI:57287"/>
        <dbReference type="ChEBI" id="CHEBI:58343"/>
        <dbReference type="ChEBI" id="CHEBI:64479"/>
        <dbReference type="EC" id="2.7.8.7"/>
    </reaction>
</comment>
<evidence type="ECO:0000259" key="14">
    <source>
        <dbReference type="PROSITE" id="PS00794"/>
    </source>
</evidence>
<sequence>MIVGFGVDVLEIERVDLKLANKVLTKDELENRAKIDEEYIAGRFALKEAYFKALGTGIDGNSFQDVSFLNGPFGEVCPVLHKYIPPVHGVFNRMHASLAHDRFAYASVILEKERGGIYIGLGSNLGDRLANLRSALGEISEFCNILNVTKVYESKPYGKTDQPDFLNCVVEVDTDLPPLELLKVLLDVERSMGRIRTEKWGPRVIDLDILFYGNLVIRTPELVVPHYDFENRIFFVLPMRELNAHLVHPALKASMERLYQELLSRTFGEDVGIEVYGDV</sequence>
<evidence type="ECO:0000256" key="2">
    <source>
        <dbReference type="ARBA" id="ARBA00022516"/>
    </source>
</evidence>
<feature type="domain" description="7,8-dihydro-6-hydroxymethylpterin-pyrophosphokinase" evidence="14">
    <location>
        <begin position="199"/>
        <end position="210"/>
    </location>
</feature>
<dbReference type="Gene3D" id="3.90.470.20">
    <property type="entry name" value="4'-phosphopantetheinyl transferase domain"/>
    <property type="match status" value="1"/>
</dbReference>
<dbReference type="GO" id="GO:0000287">
    <property type="term" value="F:magnesium ion binding"/>
    <property type="evidence" value="ECO:0007669"/>
    <property type="project" value="UniProtKB-UniRule"/>
</dbReference>
<evidence type="ECO:0000256" key="7">
    <source>
        <dbReference type="ARBA" id="ARBA00022832"/>
    </source>
</evidence>
<protein>
    <recommendedName>
        <fullName evidence="13">Holo-[acyl-carrier-protein] synthase</fullName>
        <shortName evidence="13">Holo-ACP synthase</shortName>
        <ecNumber evidence="13">2.7.8.7</ecNumber>
    </recommendedName>
    <alternativeName>
        <fullName evidence="13">4'-phosphopantetheinyl transferase AcpS</fullName>
    </alternativeName>
</protein>
<evidence type="ECO:0000313" key="15">
    <source>
        <dbReference type="EMBL" id="HGU40856.1"/>
    </source>
</evidence>
<keyword evidence="9 13" id="KW-0460">Magnesium</keyword>
<dbReference type="SUPFAM" id="SSF55083">
    <property type="entry name" value="6-hydroxymethyl-7,8-dihydropterin pyrophosphokinase, HPPK"/>
    <property type="match status" value="1"/>
</dbReference>
<evidence type="ECO:0000256" key="10">
    <source>
        <dbReference type="ARBA" id="ARBA00022909"/>
    </source>
</evidence>
<dbReference type="PANTHER" id="PTHR43071:SF1">
    <property type="entry name" value="2-AMINO-4-HYDROXY-6-HYDROXYMETHYLDIHYDROPTERIDINE PYROPHOSPHOKINASE"/>
    <property type="match status" value="1"/>
</dbReference>
<evidence type="ECO:0000256" key="11">
    <source>
        <dbReference type="ARBA" id="ARBA00023098"/>
    </source>
</evidence>
<dbReference type="EMBL" id="DSZY01000030">
    <property type="protein sequence ID" value="HGU40856.1"/>
    <property type="molecule type" value="Genomic_DNA"/>
</dbReference>
<dbReference type="InterPro" id="IPR037143">
    <property type="entry name" value="4-PPantetheinyl_Trfase_dom_sf"/>
</dbReference>
<dbReference type="InterPro" id="IPR002582">
    <property type="entry name" value="ACPS"/>
</dbReference>
<keyword evidence="8" id="KW-0067">ATP-binding</keyword>
<evidence type="ECO:0000256" key="3">
    <source>
        <dbReference type="ARBA" id="ARBA00022679"/>
    </source>
</evidence>
<dbReference type="EC" id="2.7.8.7" evidence="13"/>
<keyword evidence="5" id="KW-0547">Nucleotide-binding</keyword>
<dbReference type="Pfam" id="PF01288">
    <property type="entry name" value="HPPK"/>
    <property type="match status" value="1"/>
</dbReference>
<dbReference type="UniPathway" id="UPA00077">
    <property type="reaction ID" value="UER00155"/>
</dbReference>
<evidence type="ECO:0000256" key="6">
    <source>
        <dbReference type="ARBA" id="ARBA00022777"/>
    </source>
</evidence>
<gene>
    <name evidence="15" type="primary">folK</name>
    <name evidence="13" type="synonym">acpS</name>
    <name evidence="15" type="ORF">ENT77_06625</name>
</gene>
<dbReference type="NCBIfam" id="TIGR00556">
    <property type="entry name" value="pantethn_trn"/>
    <property type="match status" value="1"/>
</dbReference>
<keyword evidence="10" id="KW-0289">Folate biosynthesis</keyword>
<evidence type="ECO:0000256" key="5">
    <source>
        <dbReference type="ARBA" id="ARBA00022741"/>
    </source>
</evidence>
<dbReference type="GO" id="GO:0008897">
    <property type="term" value="F:holo-[acyl-carrier-protein] synthase activity"/>
    <property type="evidence" value="ECO:0007669"/>
    <property type="project" value="UniProtKB-UniRule"/>
</dbReference>
<evidence type="ECO:0000256" key="12">
    <source>
        <dbReference type="ARBA" id="ARBA00023160"/>
    </source>
</evidence>
<comment type="similarity">
    <text evidence="13">Belongs to the P-Pant transferase superfamily. AcpS family.</text>
</comment>
<organism evidence="15">
    <name type="scientific">Fervidobacterium thailandense</name>
    <dbReference type="NCBI Taxonomy" id="1008305"/>
    <lineage>
        <taxon>Bacteria</taxon>
        <taxon>Thermotogati</taxon>
        <taxon>Thermotogota</taxon>
        <taxon>Thermotogae</taxon>
        <taxon>Thermotogales</taxon>
        <taxon>Fervidobacteriaceae</taxon>
        <taxon>Fervidobacterium</taxon>
    </lineage>
</organism>
<keyword evidence="3 13" id="KW-0808">Transferase</keyword>
<dbReference type="Gene3D" id="3.30.70.560">
    <property type="entry name" value="7,8-Dihydro-6-hydroxymethylpterin-pyrophosphokinase HPPK"/>
    <property type="match status" value="1"/>
</dbReference>
<dbReference type="GO" id="GO:0046656">
    <property type="term" value="P:folic acid biosynthetic process"/>
    <property type="evidence" value="ECO:0007669"/>
    <property type="project" value="UniProtKB-KW"/>
</dbReference>
<keyword evidence="13" id="KW-0963">Cytoplasm</keyword>
<comment type="subcellular location">
    <subcellularLocation>
        <location evidence="13">Cytoplasm</location>
    </subcellularLocation>
</comment>
<dbReference type="GO" id="GO:0005524">
    <property type="term" value="F:ATP binding"/>
    <property type="evidence" value="ECO:0007669"/>
    <property type="project" value="UniProtKB-KW"/>
</dbReference>
<evidence type="ECO:0000256" key="1">
    <source>
        <dbReference type="ARBA" id="ARBA00005051"/>
    </source>
</evidence>
<dbReference type="NCBIfam" id="TIGR01498">
    <property type="entry name" value="folK"/>
    <property type="match status" value="1"/>
</dbReference>
<dbReference type="GO" id="GO:0006633">
    <property type="term" value="P:fatty acid biosynthetic process"/>
    <property type="evidence" value="ECO:0007669"/>
    <property type="project" value="UniProtKB-UniRule"/>
</dbReference>
<dbReference type="GO" id="GO:0016301">
    <property type="term" value="F:kinase activity"/>
    <property type="evidence" value="ECO:0007669"/>
    <property type="project" value="UniProtKB-KW"/>
</dbReference>
<dbReference type="PANTHER" id="PTHR43071">
    <property type="entry name" value="2-AMINO-4-HYDROXY-6-HYDROXYMETHYLDIHYDROPTERIDINE PYROPHOSPHOKINASE"/>
    <property type="match status" value="1"/>
</dbReference>
<dbReference type="InterPro" id="IPR035907">
    <property type="entry name" value="Hppk_sf"/>
</dbReference>
<comment type="pathway">
    <text evidence="1">Cofactor biosynthesis; tetrahydrofolate biosynthesis; 2-amino-4-hydroxy-6-hydroxymethyl-7,8-dihydropteridine diphosphate from 7,8-dihydroneopterin triphosphate: step 4/4.</text>
</comment>
<comment type="cofactor">
    <cofactor evidence="13">
        <name>Mg(2+)</name>
        <dbReference type="ChEBI" id="CHEBI:18420"/>
    </cofactor>
</comment>
<feature type="binding site" evidence="13">
    <location>
        <position position="48"/>
    </location>
    <ligand>
        <name>Mg(2+)</name>
        <dbReference type="ChEBI" id="CHEBI:18420"/>
    </ligand>
</feature>
<dbReference type="InterPro" id="IPR008278">
    <property type="entry name" value="4-PPantetheinyl_Trfase_dom"/>
</dbReference>
<feature type="binding site" evidence="13">
    <location>
        <position position="8"/>
    </location>
    <ligand>
        <name>Mg(2+)</name>
        <dbReference type="ChEBI" id="CHEBI:18420"/>
    </ligand>
</feature>
<evidence type="ECO:0000256" key="9">
    <source>
        <dbReference type="ARBA" id="ARBA00022842"/>
    </source>
</evidence>
<comment type="caution">
    <text evidence="15">The sequence shown here is derived from an EMBL/GenBank/DDBJ whole genome shotgun (WGS) entry which is preliminary data.</text>
</comment>
<evidence type="ECO:0000256" key="13">
    <source>
        <dbReference type="HAMAP-Rule" id="MF_00101"/>
    </source>
</evidence>
<proteinExistence type="inferred from homology"/>
<keyword evidence="7 13" id="KW-0276">Fatty acid metabolism</keyword>
<dbReference type="GO" id="GO:0046654">
    <property type="term" value="P:tetrahydrofolate biosynthetic process"/>
    <property type="evidence" value="ECO:0007669"/>
    <property type="project" value="UniProtKB-UniPathway"/>
</dbReference>
<name>A0A7C5VMD1_9BACT</name>
<keyword evidence="2 13" id="KW-0444">Lipid biosynthesis</keyword>
<keyword evidence="6 15" id="KW-0418">Kinase</keyword>
<dbReference type="SUPFAM" id="SSF56214">
    <property type="entry name" value="4'-phosphopantetheinyl transferase"/>
    <property type="match status" value="1"/>
</dbReference>
<dbReference type="HAMAP" id="MF_00101">
    <property type="entry name" value="AcpS"/>
    <property type="match status" value="1"/>
</dbReference>
<comment type="function">
    <text evidence="13">Transfers the 4'-phosphopantetheine moiety from coenzyme A to a Ser of acyl-carrier-protein.</text>
</comment>
<dbReference type="Pfam" id="PF01648">
    <property type="entry name" value="ACPS"/>
    <property type="match status" value="1"/>
</dbReference>
<evidence type="ECO:0000256" key="8">
    <source>
        <dbReference type="ARBA" id="ARBA00022840"/>
    </source>
</evidence>
<dbReference type="CDD" id="cd00483">
    <property type="entry name" value="HPPK"/>
    <property type="match status" value="1"/>
</dbReference>
<reference evidence="15" key="1">
    <citation type="journal article" date="2020" name="mSystems">
        <title>Genome- and Community-Level Interaction Insights into Carbon Utilization and Element Cycling Functions of Hydrothermarchaeota in Hydrothermal Sediment.</title>
        <authorList>
            <person name="Zhou Z."/>
            <person name="Liu Y."/>
            <person name="Xu W."/>
            <person name="Pan J."/>
            <person name="Luo Z.H."/>
            <person name="Li M."/>
        </authorList>
    </citation>
    <scope>NUCLEOTIDE SEQUENCE [LARGE SCALE GENOMIC DNA]</scope>
    <source>
        <strain evidence="15">SpSt-609</strain>
    </source>
</reference>
<dbReference type="InterPro" id="IPR000550">
    <property type="entry name" value="Hppk"/>
</dbReference>
<evidence type="ECO:0000256" key="4">
    <source>
        <dbReference type="ARBA" id="ARBA00022723"/>
    </source>
</evidence>
<dbReference type="GO" id="GO:0005737">
    <property type="term" value="C:cytoplasm"/>
    <property type="evidence" value="ECO:0007669"/>
    <property type="project" value="UniProtKB-SubCell"/>
</dbReference>
<dbReference type="PROSITE" id="PS00794">
    <property type="entry name" value="HPPK"/>
    <property type="match status" value="1"/>
</dbReference>
<accession>A0A7C5VMD1</accession>
<dbReference type="GO" id="GO:0003848">
    <property type="term" value="F:2-amino-4-hydroxy-6-hydroxymethyldihydropteridine diphosphokinase activity"/>
    <property type="evidence" value="ECO:0007669"/>
    <property type="project" value="InterPro"/>
</dbReference>
<keyword evidence="11 13" id="KW-0443">Lipid metabolism</keyword>
<dbReference type="InterPro" id="IPR004568">
    <property type="entry name" value="Ppantetheine-prot_Trfase_dom"/>
</dbReference>
<dbReference type="AlphaFoldDB" id="A0A7C5VMD1"/>